<evidence type="ECO:0000256" key="1">
    <source>
        <dbReference type="SAM" id="MobiDB-lite"/>
    </source>
</evidence>
<accession>A0A6J4ISE9</accession>
<feature type="region of interest" description="Disordered" evidence="1">
    <location>
        <begin position="17"/>
        <end position="65"/>
    </location>
</feature>
<reference evidence="2" key="1">
    <citation type="submission" date="2020-02" db="EMBL/GenBank/DDBJ databases">
        <authorList>
            <person name="Meier V. D."/>
        </authorList>
    </citation>
    <scope>NUCLEOTIDE SEQUENCE</scope>
    <source>
        <strain evidence="2">AVDCRST_MAG52</strain>
    </source>
</reference>
<proteinExistence type="predicted"/>
<evidence type="ECO:0000313" key="2">
    <source>
        <dbReference type="EMBL" id="CAA9258130.1"/>
    </source>
</evidence>
<name>A0A6J4ISE9_9ACTN</name>
<feature type="non-terminal residue" evidence="2">
    <location>
        <position position="1"/>
    </location>
</feature>
<protein>
    <submittedName>
        <fullName evidence="2">Uncharacterized protein</fullName>
    </submittedName>
</protein>
<gene>
    <name evidence="2" type="ORF">AVDCRST_MAG52-2480</name>
</gene>
<dbReference type="EMBL" id="CADCTN010000177">
    <property type="protein sequence ID" value="CAA9258130.1"/>
    <property type="molecule type" value="Genomic_DNA"/>
</dbReference>
<dbReference type="AlphaFoldDB" id="A0A6J4ISE9"/>
<feature type="compositionally biased region" description="Basic residues" evidence="1">
    <location>
        <begin position="22"/>
        <end position="58"/>
    </location>
</feature>
<sequence>DRARPRRRACGAVALDRAGGGRGHRAVVPRRRGRGRVGRCRPRRPRRRGGRPRRRRALPHPPPEL</sequence>
<organism evidence="2">
    <name type="scientific">uncultured Blastococcus sp</name>
    <dbReference type="NCBI Taxonomy" id="217144"/>
    <lineage>
        <taxon>Bacteria</taxon>
        <taxon>Bacillati</taxon>
        <taxon>Actinomycetota</taxon>
        <taxon>Actinomycetes</taxon>
        <taxon>Geodermatophilales</taxon>
        <taxon>Geodermatophilaceae</taxon>
        <taxon>Blastococcus</taxon>
        <taxon>environmental samples</taxon>
    </lineage>
</organism>
<feature type="non-terminal residue" evidence="2">
    <location>
        <position position="65"/>
    </location>
</feature>